<dbReference type="AlphaFoldDB" id="A0A6V7W7F1"/>
<sequence>MDCPHCRQHILTETRKTPGKLPWIIMCICFVLGFFTFITMLFCWVPFCLDCCLDVEHLCPSCKKPLGRCSRI</sequence>
<gene>
    <name evidence="10" type="ORF">MENT_LOCUS34867</name>
</gene>
<dbReference type="InterPro" id="IPR006629">
    <property type="entry name" value="LITAF"/>
</dbReference>
<evidence type="ECO:0000313" key="11">
    <source>
        <dbReference type="Proteomes" id="UP000580250"/>
    </source>
</evidence>
<dbReference type="GO" id="GO:0005765">
    <property type="term" value="C:lysosomal membrane"/>
    <property type="evidence" value="ECO:0007669"/>
    <property type="project" value="UniProtKB-SubCell"/>
</dbReference>
<organism evidence="10 11">
    <name type="scientific">Meloidogyne enterolobii</name>
    <name type="common">Root-knot nematode worm</name>
    <name type="synonym">Meloidogyne mayaguensis</name>
    <dbReference type="NCBI Taxonomy" id="390850"/>
    <lineage>
        <taxon>Eukaryota</taxon>
        <taxon>Metazoa</taxon>
        <taxon>Ecdysozoa</taxon>
        <taxon>Nematoda</taxon>
        <taxon>Chromadorea</taxon>
        <taxon>Rhabditida</taxon>
        <taxon>Tylenchina</taxon>
        <taxon>Tylenchomorpha</taxon>
        <taxon>Tylenchoidea</taxon>
        <taxon>Meloidogynidae</taxon>
        <taxon>Meloidogyninae</taxon>
        <taxon>Meloidogyne</taxon>
    </lineage>
</organism>
<dbReference type="PANTHER" id="PTHR23292:SF6">
    <property type="entry name" value="FI16602P1-RELATED"/>
    <property type="match status" value="1"/>
</dbReference>
<keyword evidence="6" id="KW-0862">Zinc</keyword>
<dbReference type="OrthoDB" id="4713066at2759"/>
<evidence type="ECO:0000256" key="3">
    <source>
        <dbReference type="ARBA" id="ARBA00004630"/>
    </source>
</evidence>
<evidence type="ECO:0000259" key="9">
    <source>
        <dbReference type="PROSITE" id="PS51837"/>
    </source>
</evidence>
<dbReference type="PROSITE" id="PS51837">
    <property type="entry name" value="LITAF"/>
    <property type="match status" value="1"/>
</dbReference>
<accession>A0A6V7W7F1</accession>
<comment type="caution">
    <text evidence="10">The sequence shown here is derived from an EMBL/GenBank/DDBJ whole genome shotgun (WGS) entry which is preliminary data.</text>
</comment>
<dbReference type="Proteomes" id="UP000580250">
    <property type="component" value="Unassembled WGS sequence"/>
</dbReference>
<dbReference type="EMBL" id="CAJEWN010000439">
    <property type="protein sequence ID" value="CAD2182638.1"/>
    <property type="molecule type" value="Genomic_DNA"/>
</dbReference>
<dbReference type="Pfam" id="PF10601">
    <property type="entry name" value="zf-LITAF-like"/>
    <property type="match status" value="1"/>
</dbReference>
<evidence type="ECO:0000256" key="2">
    <source>
        <dbReference type="ARBA" id="ARBA00004481"/>
    </source>
</evidence>
<name>A0A6V7W7F1_MELEN</name>
<evidence type="ECO:0000256" key="4">
    <source>
        <dbReference type="ARBA" id="ARBA00005975"/>
    </source>
</evidence>
<keyword evidence="8" id="KW-0812">Transmembrane</keyword>
<feature type="transmembrane region" description="Helical" evidence="8">
    <location>
        <begin position="21"/>
        <end position="47"/>
    </location>
</feature>
<evidence type="ECO:0000256" key="6">
    <source>
        <dbReference type="ARBA" id="ARBA00022833"/>
    </source>
</evidence>
<comment type="subcellular location">
    <subcellularLocation>
        <location evidence="2">Endosome membrane</location>
        <topology evidence="2">Peripheral membrane protein</topology>
    </subcellularLocation>
    <subcellularLocation>
        <location evidence="1">Late endosome membrane</location>
    </subcellularLocation>
    <subcellularLocation>
        <location evidence="3">Lysosome membrane</location>
        <topology evidence="3">Peripheral membrane protein</topology>
        <orientation evidence="3">Cytoplasmic side</orientation>
    </subcellularLocation>
</comment>
<keyword evidence="5" id="KW-0479">Metal-binding</keyword>
<dbReference type="InterPro" id="IPR037519">
    <property type="entry name" value="LITAF_fam"/>
</dbReference>
<proteinExistence type="inferred from homology"/>
<dbReference type="SMART" id="SM00714">
    <property type="entry name" value="LITAF"/>
    <property type="match status" value="1"/>
</dbReference>
<feature type="domain" description="LITAF" evidence="9">
    <location>
        <begin position="1"/>
        <end position="71"/>
    </location>
</feature>
<comment type="similarity">
    <text evidence="4">Belongs to the CDIP1/LITAF family.</text>
</comment>
<evidence type="ECO:0000256" key="7">
    <source>
        <dbReference type="ARBA" id="ARBA00023136"/>
    </source>
</evidence>
<protein>
    <recommendedName>
        <fullName evidence="9">LITAF domain-containing protein</fullName>
    </recommendedName>
</protein>
<evidence type="ECO:0000313" key="10">
    <source>
        <dbReference type="EMBL" id="CAD2182638.1"/>
    </source>
</evidence>
<dbReference type="GO" id="GO:0008270">
    <property type="term" value="F:zinc ion binding"/>
    <property type="evidence" value="ECO:0007669"/>
    <property type="project" value="TreeGrafter"/>
</dbReference>
<keyword evidence="8" id="KW-1133">Transmembrane helix</keyword>
<keyword evidence="7 8" id="KW-0472">Membrane</keyword>
<dbReference type="GO" id="GO:0031902">
    <property type="term" value="C:late endosome membrane"/>
    <property type="evidence" value="ECO:0007669"/>
    <property type="project" value="UniProtKB-SubCell"/>
</dbReference>
<evidence type="ECO:0000256" key="1">
    <source>
        <dbReference type="ARBA" id="ARBA00004414"/>
    </source>
</evidence>
<reference evidence="10 11" key="1">
    <citation type="submission" date="2020-08" db="EMBL/GenBank/DDBJ databases">
        <authorList>
            <person name="Koutsovoulos G."/>
            <person name="Danchin GJ E."/>
        </authorList>
    </citation>
    <scope>NUCLEOTIDE SEQUENCE [LARGE SCALE GENOMIC DNA]</scope>
</reference>
<dbReference type="PANTHER" id="PTHR23292">
    <property type="entry name" value="LIPOPOLYSACCHARIDE-INDUCED TUMOR NECROSIS FACTOR-ALPHA FACTOR"/>
    <property type="match status" value="1"/>
</dbReference>
<evidence type="ECO:0000256" key="8">
    <source>
        <dbReference type="SAM" id="Phobius"/>
    </source>
</evidence>
<evidence type="ECO:0000256" key="5">
    <source>
        <dbReference type="ARBA" id="ARBA00022723"/>
    </source>
</evidence>